<dbReference type="PANTHER" id="PTHR35144">
    <property type="entry name" value="MEIOSIS-SPECIFIC TRANSCRIPTION FACTOR NDT80"/>
    <property type="match status" value="1"/>
</dbReference>
<dbReference type="Gene3D" id="2.60.40.1390">
    <property type="entry name" value="NDT80 DNA-binding domain"/>
    <property type="match status" value="1"/>
</dbReference>
<feature type="compositionally biased region" description="Basic and acidic residues" evidence="3">
    <location>
        <begin position="238"/>
        <end position="249"/>
    </location>
</feature>
<name>A0AAN7I1Q6_9FUNG</name>
<organism evidence="5 6">
    <name type="scientific">Mucor velutinosus</name>
    <dbReference type="NCBI Taxonomy" id="708070"/>
    <lineage>
        <taxon>Eukaryota</taxon>
        <taxon>Fungi</taxon>
        <taxon>Fungi incertae sedis</taxon>
        <taxon>Mucoromycota</taxon>
        <taxon>Mucoromycotina</taxon>
        <taxon>Mucoromycetes</taxon>
        <taxon>Mucorales</taxon>
        <taxon>Mucorineae</taxon>
        <taxon>Mucoraceae</taxon>
        <taxon>Mucor</taxon>
    </lineage>
</organism>
<protein>
    <submittedName>
        <fullName evidence="5">Aminophospholipid translocase</fullName>
    </submittedName>
</protein>
<feature type="region of interest" description="Disordered" evidence="3">
    <location>
        <begin position="34"/>
        <end position="109"/>
    </location>
</feature>
<dbReference type="GeneID" id="89944393"/>
<feature type="region of interest" description="Disordered" evidence="3">
    <location>
        <begin position="332"/>
        <end position="464"/>
    </location>
</feature>
<reference evidence="5 6" key="1">
    <citation type="submission" date="2022-11" db="EMBL/GenBank/DDBJ databases">
        <title>Mucor velutinosus strain NIH1002 WGS.</title>
        <authorList>
            <person name="Subramanian P."/>
            <person name="Mullikin J.C."/>
            <person name="Segre J.A."/>
            <person name="Zelazny A.M."/>
        </authorList>
    </citation>
    <scope>NUCLEOTIDE SEQUENCE [LARGE SCALE GENOMIC DNA]</scope>
    <source>
        <strain evidence="5 6">NIH1002</strain>
    </source>
</reference>
<evidence type="ECO:0000256" key="2">
    <source>
        <dbReference type="PROSITE-ProRule" id="PRU00850"/>
    </source>
</evidence>
<feature type="compositionally biased region" description="Polar residues" evidence="3">
    <location>
        <begin position="420"/>
        <end position="432"/>
    </location>
</feature>
<dbReference type="InterPro" id="IPR037141">
    <property type="entry name" value="NDT80_DNA-bd_dom_sf"/>
</dbReference>
<evidence type="ECO:0000256" key="3">
    <source>
        <dbReference type="SAM" id="MobiDB-lite"/>
    </source>
</evidence>
<comment type="caution">
    <text evidence="5">The sequence shown here is derived from an EMBL/GenBank/DDBJ whole genome shotgun (WGS) entry which is preliminary data.</text>
</comment>
<evidence type="ECO:0000259" key="4">
    <source>
        <dbReference type="PROSITE" id="PS51517"/>
    </source>
</evidence>
<sequence>MNTVHDTKEWQIAMPNQQAPLQTPPIATAVDTSPKLAQASTGAFPSNDYAHNNVYHQHPQHHQQHQPMHNYPSSSPGAATPEADGNVNGLPGMIAHSQPSTPRPENTEAPLYRQPIPFAARNVVRGRANLFANETGPYFSSTKPFDNLYSSDKSTLLSVRVQSKMDRGFFLADNDWTCYRRNYFQVSSVFSVHGFNHYYSVNEPHVLVKDDDGALYNVQRFLLGVSARVANSEKEIELIQHTPKRDKGPQYRPKPKPITPGGNLSMSSVANNQNIVTFERVQFKTATANNGKRRAAQQYYICIIELFAETDRGQLIKIGSCQSAPLVVRGRSPGHYADNNQERHHPYPVNGTSTSSSSGPVGTDAPSDSATPSSTLSAKTEPMTPPGRQPIQQQPQPVYYSKPQDLPQPMMHHGYDQHHQAPQQPQNYTYYSSYPHYANAVQQPPSNVSSPMSHPPLPSPYTHHAQVPNYAVHDAGHSDPYSNEAYHNNAQPTEEVKMHHHHQQFQMQQTGPIESPHSGYDWQRARYNSSSSGSSSVPSPGAHQGSEPQQTYFSHHQQQHHPEGRSYSPTTPTYSPSVIQQQHVRKYNHGANPPTNMMNNA</sequence>
<dbReference type="InterPro" id="IPR052605">
    <property type="entry name" value="Fungal_trans_regulator"/>
</dbReference>
<evidence type="ECO:0000256" key="1">
    <source>
        <dbReference type="ARBA" id="ARBA00023125"/>
    </source>
</evidence>
<feature type="compositionally biased region" description="Polar residues" evidence="3">
    <location>
        <begin position="546"/>
        <end position="556"/>
    </location>
</feature>
<dbReference type="Pfam" id="PF05224">
    <property type="entry name" value="NDT80_PhoG"/>
    <property type="match status" value="1"/>
</dbReference>
<feature type="domain" description="NDT80" evidence="4">
    <location>
        <begin position="93"/>
        <end position="340"/>
    </location>
</feature>
<feature type="DNA-binding region" description="NDT80" evidence="2">
    <location>
        <begin position="93"/>
        <end position="340"/>
    </location>
</feature>
<dbReference type="RefSeq" id="XP_064684022.1">
    <property type="nucleotide sequence ID" value="XM_064820102.1"/>
</dbReference>
<dbReference type="GO" id="GO:0000228">
    <property type="term" value="C:nuclear chromosome"/>
    <property type="evidence" value="ECO:0007669"/>
    <property type="project" value="TreeGrafter"/>
</dbReference>
<keyword evidence="6" id="KW-1185">Reference proteome</keyword>
<dbReference type="PANTHER" id="PTHR35144:SF2">
    <property type="entry name" value="MEIOSIS-SPECIFIC TRANSCRIPTION FACTOR NDT80"/>
    <property type="match status" value="1"/>
</dbReference>
<dbReference type="GO" id="GO:0003700">
    <property type="term" value="F:DNA-binding transcription factor activity"/>
    <property type="evidence" value="ECO:0007669"/>
    <property type="project" value="UniProtKB-UniRule"/>
</dbReference>
<feature type="compositionally biased region" description="Low complexity" evidence="3">
    <location>
        <begin position="529"/>
        <end position="541"/>
    </location>
</feature>
<dbReference type="EMBL" id="JASEJX010000013">
    <property type="protein sequence ID" value="KAK4517356.1"/>
    <property type="molecule type" value="Genomic_DNA"/>
</dbReference>
<feature type="region of interest" description="Disordered" evidence="3">
    <location>
        <begin position="238"/>
        <end position="266"/>
    </location>
</feature>
<dbReference type="AlphaFoldDB" id="A0AAN7I1Q6"/>
<gene>
    <name evidence="5" type="primary">DRS2_1</name>
    <name evidence="5" type="ORF">ATC70_000691</name>
</gene>
<feature type="region of interest" description="Disordered" evidence="3">
    <location>
        <begin position="494"/>
        <end position="577"/>
    </location>
</feature>
<keyword evidence="1 2" id="KW-0238">DNA-binding</keyword>
<dbReference type="GO" id="GO:0003677">
    <property type="term" value="F:DNA binding"/>
    <property type="evidence" value="ECO:0007669"/>
    <property type="project" value="UniProtKB-KW"/>
</dbReference>
<evidence type="ECO:0000313" key="6">
    <source>
        <dbReference type="Proteomes" id="UP001304243"/>
    </source>
</evidence>
<dbReference type="PROSITE" id="PS51517">
    <property type="entry name" value="NDT80"/>
    <property type="match status" value="1"/>
</dbReference>
<dbReference type="GO" id="GO:0051321">
    <property type="term" value="P:meiotic cell cycle"/>
    <property type="evidence" value="ECO:0007669"/>
    <property type="project" value="TreeGrafter"/>
</dbReference>
<accession>A0AAN7I1Q6</accession>
<proteinExistence type="predicted"/>
<dbReference type="Proteomes" id="UP001304243">
    <property type="component" value="Unassembled WGS sequence"/>
</dbReference>
<dbReference type="SUPFAM" id="SSF49417">
    <property type="entry name" value="p53-like transcription factors"/>
    <property type="match status" value="1"/>
</dbReference>
<feature type="compositionally biased region" description="Low complexity" evidence="3">
    <location>
        <begin position="566"/>
        <end position="577"/>
    </location>
</feature>
<evidence type="ECO:0000313" key="5">
    <source>
        <dbReference type="EMBL" id="KAK4517356.1"/>
    </source>
</evidence>
<dbReference type="GO" id="GO:0045944">
    <property type="term" value="P:positive regulation of transcription by RNA polymerase II"/>
    <property type="evidence" value="ECO:0007669"/>
    <property type="project" value="TreeGrafter"/>
</dbReference>
<feature type="compositionally biased region" description="Polar residues" evidence="3">
    <location>
        <begin position="366"/>
        <end position="378"/>
    </location>
</feature>
<dbReference type="InterPro" id="IPR008967">
    <property type="entry name" value="p53-like_TF_DNA-bd_sf"/>
</dbReference>
<dbReference type="InterPro" id="IPR024061">
    <property type="entry name" value="NDT80_DNA-bd_dom"/>
</dbReference>